<feature type="compositionally biased region" description="Low complexity" evidence="1">
    <location>
        <begin position="29"/>
        <end position="40"/>
    </location>
</feature>
<feature type="region of interest" description="Disordered" evidence="1">
    <location>
        <begin position="20"/>
        <end position="40"/>
    </location>
</feature>
<organism evidence="2 3">
    <name type="scientific">Halomicrobium zhouii</name>
    <dbReference type="NCBI Taxonomy" id="767519"/>
    <lineage>
        <taxon>Archaea</taxon>
        <taxon>Methanobacteriati</taxon>
        <taxon>Methanobacteriota</taxon>
        <taxon>Stenosarchaea group</taxon>
        <taxon>Halobacteria</taxon>
        <taxon>Halobacteriales</taxon>
        <taxon>Haloarculaceae</taxon>
        <taxon>Halomicrobium</taxon>
    </lineage>
</organism>
<name>A0A1I6L2E1_9EURY</name>
<sequence>MRRRRLLAGIGSTISLAGCLSSEPYPPDTTSSNTTQTATETPTEACAAIATGFEKPALPKPESLSAEVAEQAGYEVERAYQETLDVSPANFSEVRGHRENSFDYRLLEAPSTELQSSYQVEVLGLVSWTEDRKVGNETTETIHYDRPLRVALYEVTERRVQRRSGIGDLAGTVLCW</sequence>
<evidence type="ECO:0000256" key="1">
    <source>
        <dbReference type="SAM" id="MobiDB-lite"/>
    </source>
</evidence>
<evidence type="ECO:0000313" key="3">
    <source>
        <dbReference type="Proteomes" id="UP000199062"/>
    </source>
</evidence>
<dbReference type="AlphaFoldDB" id="A0A1I6L2E1"/>
<gene>
    <name evidence="2" type="ORF">SAMN05216559_1888</name>
</gene>
<keyword evidence="3" id="KW-1185">Reference proteome</keyword>
<dbReference type="Proteomes" id="UP000199062">
    <property type="component" value="Unassembled WGS sequence"/>
</dbReference>
<dbReference type="RefSeq" id="WP_143117683.1">
    <property type="nucleotide sequence ID" value="NZ_FOZK01000002.1"/>
</dbReference>
<reference evidence="2 3" key="1">
    <citation type="submission" date="2016-10" db="EMBL/GenBank/DDBJ databases">
        <authorList>
            <person name="de Groot N.N."/>
        </authorList>
    </citation>
    <scope>NUCLEOTIDE SEQUENCE [LARGE SCALE GENOMIC DNA]</scope>
    <source>
        <strain evidence="2 3">CGMCC 1.10457</strain>
    </source>
</reference>
<dbReference type="EMBL" id="FOZK01000002">
    <property type="protein sequence ID" value="SFR97634.1"/>
    <property type="molecule type" value="Genomic_DNA"/>
</dbReference>
<protein>
    <submittedName>
        <fullName evidence="2">Uncharacterized protein</fullName>
    </submittedName>
</protein>
<evidence type="ECO:0000313" key="2">
    <source>
        <dbReference type="EMBL" id="SFR97634.1"/>
    </source>
</evidence>
<accession>A0A1I6L2E1</accession>
<dbReference type="PROSITE" id="PS51257">
    <property type="entry name" value="PROKAR_LIPOPROTEIN"/>
    <property type="match status" value="1"/>
</dbReference>
<proteinExistence type="predicted"/>